<comment type="caution">
    <text evidence="1">The sequence shown here is derived from an EMBL/GenBank/DDBJ whole genome shotgun (WGS) entry which is preliminary data.</text>
</comment>
<name>A0A4V2E1H4_9GAMM</name>
<dbReference type="AlphaFoldDB" id="A0A4V2E1H4"/>
<accession>A0A4V2E1H4</accession>
<gene>
    <name evidence="1" type="ORF">C3B51_22485</name>
</gene>
<evidence type="ECO:0000313" key="1">
    <source>
        <dbReference type="EMBL" id="RZM71813.1"/>
    </source>
</evidence>
<sequence length="85" mass="9654">MNYQFSDRAVAMVHTHGQRWAESAGFSGGDYGYYKGDNPVGRAINGYLANPYGELLKFDAMYYQRDYYKAPDHMYCTNLTNGGKC</sequence>
<protein>
    <submittedName>
        <fullName evidence="1">Uncharacterized protein</fullName>
    </submittedName>
</protein>
<evidence type="ECO:0000313" key="2">
    <source>
        <dbReference type="Proteomes" id="UP000292345"/>
    </source>
</evidence>
<dbReference type="RefSeq" id="WP_130246446.1">
    <property type="nucleotide sequence ID" value="NZ_PPUZ01000111.1"/>
</dbReference>
<reference evidence="1 2" key="1">
    <citation type="submission" date="2018-01" db="EMBL/GenBank/DDBJ databases">
        <title>Co-occurrence of chitin degradation, pigmentation and bioactivity in marine Pseudoalteromonas.</title>
        <authorList>
            <person name="Paulsen S."/>
            <person name="Gram L."/>
            <person name="Machado H."/>
        </authorList>
    </citation>
    <scope>NUCLEOTIDE SEQUENCE [LARGE SCALE GENOMIC DNA]</scope>
    <source>
        <strain evidence="1 2">S1946</strain>
    </source>
</reference>
<proteinExistence type="predicted"/>
<dbReference type="Proteomes" id="UP000292345">
    <property type="component" value="Unassembled WGS sequence"/>
</dbReference>
<organism evidence="1 2">
    <name type="scientific">Pseudoalteromonas rubra</name>
    <dbReference type="NCBI Taxonomy" id="43658"/>
    <lineage>
        <taxon>Bacteria</taxon>
        <taxon>Pseudomonadati</taxon>
        <taxon>Pseudomonadota</taxon>
        <taxon>Gammaproteobacteria</taxon>
        <taxon>Alteromonadales</taxon>
        <taxon>Pseudoalteromonadaceae</taxon>
        <taxon>Pseudoalteromonas</taxon>
    </lineage>
</organism>
<dbReference type="EMBL" id="PPUZ01000111">
    <property type="protein sequence ID" value="RZM71813.1"/>
    <property type="molecule type" value="Genomic_DNA"/>
</dbReference>